<sequence length="234" mass="27720">HFDWVGNFYPVGMPKREWLTYYAREFNACEVNSTYYALPKSSSLEAMAEKTGESFLFSIKANQEMTHQREDNAHIFKAFCQVLEPIIAAGKLGCILAQFPYSFGFNRRNWDYLGLFRERLGELPVVIEFRKVQWLRREVFDWLRQQDFGFCCVDEPQLPNLLPPLAEVTSKIGYVRFHGRNSVKWWQHEQAYERYDYSYTPQELSEWLPKIKKVDSVAEKTFVFANNHWRGQAV</sequence>
<dbReference type="InterPro" id="IPR036520">
    <property type="entry name" value="UPF0759_sf"/>
</dbReference>
<proteinExistence type="predicted"/>
<protein>
    <recommendedName>
        <fullName evidence="2">DUF72 domain-containing protein</fullName>
    </recommendedName>
</protein>
<dbReference type="PANTHER" id="PTHR30348">
    <property type="entry name" value="UNCHARACTERIZED PROTEIN YECE"/>
    <property type="match status" value="1"/>
</dbReference>
<evidence type="ECO:0008006" key="2">
    <source>
        <dbReference type="Google" id="ProtNLM"/>
    </source>
</evidence>
<feature type="non-terminal residue" evidence="1">
    <location>
        <position position="234"/>
    </location>
</feature>
<organism evidence="1">
    <name type="scientific">marine sediment metagenome</name>
    <dbReference type="NCBI Taxonomy" id="412755"/>
    <lineage>
        <taxon>unclassified sequences</taxon>
        <taxon>metagenomes</taxon>
        <taxon>ecological metagenomes</taxon>
    </lineage>
</organism>
<reference evidence="1" key="1">
    <citation type="journal article" date="2014" name="Front. Microbiol.">
        <title>High frequency of phylogenetically diverse reductive dehalogenase-homologous genes in deep subseafloor sedimentary metagenomes.</title>
        <authorList>
            <person name="Kawai M."/>
            <person name="Futagami T."/>
            <person name="Toyoda A."/>
            <person name="Takaki Y."/>
            <person name="Nishi S."/>
            <person name="Hori S."/>
            <person name="Arai W."/>
            <person name="Tsubouchi T."/>
            <person name="Morono Y."/>
            <person name="Uchiyama I."/>
            <person name="Ito T."/>
            <person name="Fujiyama A."/>
            <person name="Inagaki F."/>
            <person name="Takami H."/>
        </authorList>
    </citation>
    <scope>NUCLEOTIDE SEQUENCE</scope>
    <source>
        <strain evidence="1">Expedition CK06-06</strain>
    </source>
</reference>
<feature type="non-terminal residue" evidence="1">
    <location>
        <position position="1"/>
    </location>
</feature>
<evidence type="ECO:0000313" key="1">
    <source>
        <dbReference type="EMBL" id="GAH42762.1"/>
    </source>
</evidence>
<dbReference type="EMBL" id="BARU01012577">
    <property type="protein sequence ID" value="GAH42762.1"/>
    <property type="molecule type" value="Genomic_DNA"/>
</dbReference>
<accession>X1FCR1</accession>
<dbReference type="Pfam" id="PF01904">
    <property type="entry name" value="DUF72"/>
    <property type="match status" value="1"/>
</dbReference>
<comment type="caution">
    <text evidence="1">The sequence shown here is derived from an EMBL/GenBank/DDBJ whole genome shotgun (WGS) entry which is preliminary data.</text>
</comment>
<dbReference type="AlphaFoldDB" id="X1FCR1"/>
<dbReference type="Gene3D" id="3.20.20.410">
    <property type="entry name" value="Protein of unknown function UPF0759"/>
    <property type="match status" value="1"/>
</dbReference>
<gene>
    <name evidence="1" type="ORF">S03H2_23121</name>
</gene>
<dbReference type="PANTHER" id="PTHR30348:SF13">
    <property type="entry name" value="UPF0759 PROTEIN YUNF"/>
    <property type="match status" value="1"/>
</dbReference>
<dbReference type="InterPro" id="IPR002763">
    <property type="entry name" value="DUF72"/>
</dbReference>
<dbReference type="SUPFAM" id="SSF117396">
    <property type="entry name" value="TM1631-like"/>
    <property type="match status" value="1"/>
</dbReference>
<name>X1FCR1_9ZZZZ</name>